<protein>
    <recommendedName>
        <fullName evidence="6">Large ribosomal subunit protein mL49</fullName>
    </recommendedName>
</protein>
<evidence type="ECO:0000256" key="1">
    <source>
        <dbReference type="ARBA" id="ARBA00004173"/>
    </source>
</evidence>
<keyword evidence="3" id="KW-0689">Ribosomal protein</keyword>
<dbReference type="InterPro" id="IPR007740">
    <property type="entry name" value="Ribosomal_mL49"/>
</dbReference>
<dbReference type="PANTHER" id="PTHR13477">
    <property type="entry name" value="MITOCHONDRIAL 39S RIBOSOMAL PROTEIN L49"/>
    <property type="match status" value="1"/>
</dbReference>
<keyword evidence="8" id="KW-1185">Reference proteome</keyword>
<proteinExistence type="inferred from homology"/>
<comment type="subcellular location">
    <subcellularLocation>
        <location evidence="1">Mitochondrion</location>
    </subcellularLocation>
</comment>
<evidence type="ECO:0000256" key="2">
    <source>
        <dbReference type="ARBA" id="ARBA00005677"/>
    </source>
</evidence>
<dbReference type="Proteomes" id="UP000076727">
    <property type="component" value="Unassembled WGS sequence"/>
</dbReference>
<dbReference type="STRING" id="1314783.A0A165Q5C3"/>
<comment type="similarity">
    <text evidence="2">Belongs to the mitochondrion-specific ribosomal protein mL49 family.</text>
</comment>
<dbReference type="GO" id="GO:0003735">
    <property type="term" value="F:structural constituent of ribosome"/>
    <property type="evidence" value="ECO:0007669"/>
    <property type="project" value="InterPro"/>
</dbReference>
<accession>A0A165Q5C3</accession>
<evidence type="ECO:0000256" key="4">
    <source>
        <dbReference type="ARBA" id="ARBA00023128"/>
    </source>
</evidence>
<dbReference type="Pfam" id="PF05046">
    <property type="entry name" value="Img2"/>
    <property type="match status" value="1"/>
</dbReference>
<dbReference type="OrthoDB" id="19439at2759"/>
<dbReference type="GO" id="GO:0006412">
    <property type="term" value="P:translation"/>
    <property type="evidence" value="ECO:0007669"/>
    <property type="project" value="InterPro"/>
</dbReference>
<evidence type="ECO:0000256" key="3">
    <source>
        <dbReference type="ARBA" id="ARBA00022980"/>
    </source>
</evidence>
<evidence type="ECO:0000313" key="7">
    <source>
        <dbReference type="EMBL" id="KZT69023.1"/>
    </source>
</evidence>
<dbReference type="AlphaFoldDB" id="A0A165Q5C3"/>
<evidence type="ECO:0000313" key="8">
    <source>
        <dbReference type="Proteomes" id="UP000076727"/>
    </source>
</evidence>
<keyword evidence="4" id="KW-0496">Mitochondrion</keyword>
<name>A0A165Q5C3_9APHY</name>
<dbReference type="GO" id="GO:0005762">
    <property type="term" value="C:mitochondrial large ribosomal subunit"/>
    <property type="evidence" value="ECO:0007669"/>
    <property type="project" value="TreeGrafter"/>
</dbReference>
<gene>
    <name evidence="7" type="ORF">DAEQUDRAFT_670377</name>
</gene>
<sequence length="111" mass="12268">MPVPRAFATSLRAYTTAAARPQLAYSVPRNTRGSMPVFTDIRNAGTRHLTLIRNIEGNANALAQDLASSLHPPGSPEAQRMRVQVLHSRHVVLSGGLWKNQVVRWLVDRGF</sequence>
<organism evidence="7 8">
    <name type="scientific">Daedalea quercina L-15889</name>
    <dbReference type="NCBI Taxonomy" id="1314783"/>
    <lineage>
        <taxon>Eukaryota</taxon>
        <taxon>Fungi</taxon>
        <taxon>Dikarya</taxon>
        <taxon>Basidiomycota</taxon>
        <taxon>Agaricomycotina</taxon>
        <taxon>Agaricomycetes</taxon>
        <taxon>Polyporales</taxon>
        <taxon>Fomitopsis</taxon>
    </lineage>
</organism>
<dbReference type="PANTHER" id="PTHR13477:SF0">
    <property type="entry name" value="LARGE RIBOSOMAL SUBUNIT PROTEIN ML49"/>
    <property type="match status" value="1"/>
</dbReference>
<keyword evidence="5" id="KW-0687">Ribonucleoprotein</keyword>
<evidence type="ECO:0000256" key="6">
    <source>
        <dbReference type="ARBA" id="ARBA00035191"/>
    </source>
</evidence>
<evidence type="ECO:0000256" key="5">
    <source>
        <dbReference type="ARBA" id="ARBA00023274"/>
    </source>
</evidence>
<dbReference type="EMBL" id="KV429061">
    <property type="protein sequence ID" value="KZT69023.1"/>
    <property type="molecule type" value="Genomic_DNA"/>
</dbReference>
<dbReference type="Gene3D" id="3.30.780.10">
    <property type="entry name" value="SUI1-like domain"/>
    <property type="match status" value="1"/>
</dbReference>
<reference evidence="7 8" key="1">
    <citation type="journal article" date="2016" name="Mol. Biol. Evol.">
        <title>Comparative Genomics of Early-Diverging Mushroom-Forming Fungi Provides Insights into the Origins of Lignocellulose Decay Capabilities.</title>
        <authorList>
            <person name="Nagy L.G."/>
            <person name="Riley R."/>
            <person name="Tritt A."/>
            <person name="Adam C."/>
            <person name="Daum C."/>
            <person name="Floudas D."/>
            <person name="Sun H."/>
            <person name="Yadav J.S."/>
            <person name="Pangilinan J."/>
            <person name="Larsson K.H."/>
            <person name="Matsuura K."/>
            <person name="Barry K."/>
            <person name="Labutti K."/>
            <person name="Kuo R."/>
            <person name="Ohm R.A."/>
            <person name="Bhattacharya S.S."/>
            <person name="Shirouzu T."/>
            <person name="Yoshinaga Y."/>
            <person name="Martin F.M."/>
            <person name="Grigoriev I.V."/>
            <person name="Hibbett D.S."/>
        </authorList>
    </citation>
    <scope>NUCLEOTIDE SEQUENCE [LARGE SCALE GENOMIC DNA]</scope>
    <source>
        <strain evidence="7 8">L-15889</strain>
    </source>
</reference>